<dbReference type="Pfam" id="PF12781">
    <property type="entry name" value="AAA_9"/>
    <property type="match status" value="1"/>
</dbReference>
<dbReference type="InterPro" id="IPR041228">
    <property type="entry name" value="Dynein_C"/>
</dbReference>
<dbReference type="GO" id="GO:0005874">
    <property type="term" value="C:microtubule"/>
    <property type="evidence" value="ECO:0007669"/>
    <property type="project" value="UniProtKB-KW"/>
</dbReference>
<dbReference type="FunFam" id="3.20.180.20:FF:000001">
    <property type="entry name" value="Dynein axonemal heavy chain 5"/>
    <property type="match status" value="1"/>
</dbReference>
<feature type="coiled-coil region" evidence="14">
    <location>
        <begin position="2994"/>
        <end position="3028"/>
    </location>
</feature>
<feature type="region of interest" description="Disordered" evidence="15">
    <location>
        <begin position="92"/>
        <end position="141"/>
    </location>
</feature>
<evidence type="ECO:0000256" key="1">
    <source>
        <dbReference type="ARBA" id="ARBA00004430"/>
    </source>
</evidence>
<feature type="compositionally biased region" description="Polar residues" evidence="15">
    <location>
        <begin position="130"/>
        <end position="141"/>
    </location>
</feature>
<dbReference type="InterPro" id="IPR042228">
    <property type="entry name" value="Dynein_linker_3"/>
</dbReference>
<comment type="subcellular location">
    <subcellularLocation>
        <location evidence="1">Cytoplasm</location>
        <location evidence="1">Cytoskeleton</location>
        <location evidence="1">Cilium axoneme</location>
    </subcellularLocation>
</comment>
<evidence type="ECO:0000256" key="2">
    <source>
        <dbReference type="ARBA" id="ARBA00008887"/>
    </source>
</evidence>
<keyword evidence="3" id="KW-0963">Cytoplasm</keyword>
<dbReference type="Gene3D" id="1.10.8.1220">
    <property type="match status" value="1"/>
</dbReference>
<dbReference type="Pfam" id="PF18199">
    <property type="entry name" value="Dynein_C"/>
    <property type="match status" value="1"/>
</dbReference>
<organism evidence="17">
    <name type="scientific">Aphanomyces invadans</name>
    <dbReference type="NCBI Taxonomy" id="157072"/>
    <lineage>
        <taxon>Eukaryota</taxon>
        <taxon>Sar</taxon>
        <taxon>Stramenopiles</taxon>
        <taxon>Oomycota</taxon>
        <taxon>Saprolegniomycetes</taxon>
        <taxon>Saprolegniales</taxon>
        <taxon>Verrucalvaceae</taxon>
        <taxon>Aphanomyces</taxon>
    </lineage>
</organism>
<dbReference type="Pfam" id="PF18198">
    <property type="entry name" value="AAA_lid_11"/>
    <property type="match status" value="1"/>
</dbReference>
<dbReference type="InterPro" id="IPR035706">
    <property type="entry name" value="AAA_9"/>
</dbReference>
<dbReference type="InterPro" id="IPR024317">
    <property type="entry name" value="Dynein_heavy_chain_D4_dom"/>
</dbReference>
<dbReference type="STRING" id="157072.A0A024U1Z6"/>
<keyword evidence="4" id="KW-0493">Microtubule</keyword>
<feature type="domain" description="AAA+ ATPase" evidence="16">
    <location>
        <begin position="1795"/>
        <end position="1940"/>
    </location>
</feature>
<evidence type="ECO:0000256" key="6">
    <source>
        <dbReference type="ARBA" id="ARBA00022741"/>
    </source>
</evidence>
<dbReference type="InterPro" id="IPR042222">
    <property type="entry name" value="Dynein_2_N"/>
</dbReference>
<dbReference type="InterPro" id="IPR024743">
    <property type="entry name" value="Dynein_HC_stalk"/>
</dbReference>
<dbReference type="FunFam" id="3.40.50.300:FF:002141">
    <property type="entry name" value="Dynein heavy chain"/>
    <property type="match status" value="1"/>
</dbReference>
<dbReference type="FunFam" id="1.10.8.710:FF:000004">
    <property type="entry name" value="Dynein axonemal heavy chain 6"/>
    <property type="match status" value="1"/>
</dbReference>
<dbReference type="GO" id="GO:0005524">
    <property type="term" value="F:ATP binding"/>
    <property type="evidence" value="ECO:0007669"/>
    <property type="project" value="UniProtKB-KW"/>
</dbReference>
<dbReference type="Pfam" id="PF03028">
    <property type="entry name" value="Dynein_heavy"/>
    <property type="match status" value="1"/>
</dbReference>
<evidence type="ECO:0000256" key="15">
    <source>
        <dbReference type="SAM" id="MobiDB-lite"/>
    </source>
</evidence>
<dbReference type="Gene3D" id="1.20.58.1120">
    <property type="match status" value="1"/>
</dbReference>
<dbReference type="eggNOG" id="KOG3595">
    <property type="taxonomic scope" value="Eukaryota"/>
</dbReference>
<evidence type="ECO:0000256" key="7">
    <source>
        <dbReference type="ARBA" id="ARBA00022840"/>
    </source>
</evidence>
<protein>
    <recommendedName>
        <fullName evidence="16">AAA+ ATPase domain-containing protein</fullName>
    </recommendedName>
</protein>
<dbReference type="Pfam" id="PF17852">
    <property type="entry name" value="Dynein_AAA_lid"/>
    <property type="match status" value="1"/>
</dbReference>
<keyword evidence="5" id="KW-0677">Repeat</keyword>
<dbReference type="GO" id="GO:0045505">
    <property type="term" value="F:dynein intermediate chain binding"/>
    <property type="evidence" value="ECO:0007669"/>
    <property type="project" value="InterPro"/>
</dbReference>
<evidence type="ECO:0000256" key="9">
    <source>
        <dbReference type="ARBA" id="ARBA00023054"/>
    </source>
</evidence>
<keyword evidence="9 14" id="KW-0175">Coiled coil</keyword>
<dbReference type="Gene3D" id="1.20.1270.280">
    <property type="match status" value="1"/>
</dbReference>
<evidence type="ECO:0000256" key="4">
    <source>
        <dbReference type="ARBA" id="ARBA00022701"/>
    </source>
</evidence>
<dbReference type="Pfam" id="PF12774">
    <property type="entry name" value="AAA_6"/>
    <property type="match status" value="1"/>
</dbReference>
<dbReference type="InterPro" id="IPR013602">
    <property type="entry name" value="Dynein_heavy_linker"/>
</dbReference>
<dbReference type="Gene3D" id="1.20.140.100">
    <property type="entry name" value="Dynein heavy chain, N-terminal domain 2"/>
    <property type="match status" value="1"/>
</dbReference>
<dbReference type="InterPro" id="IPR042219">
    <property type="entry name" value="AAA_lid_11_sf"/>
</dbReference>
<keyword evidence="11" id="KW-0505">Motor protein</keyword>
<dbReference type="FunFam" id="1.10.8.1220:FF:000001">
    <property type="entry name" value="Dynein axonemal heavy chain 5"/>
    <property type="match status" value="1"/>
</dbReference>
<keyword evidence="13" id="KW-0966">Cell projection</keyword>
<keyword evidence="6" id="KW-0547">Nucleotide-binding</keyword>
<keyword evidence="12" id="KW-0206">Cytoskeleton</keyword>
<feature type="domain" description="AAA+ ATPase" evidence="16">
    <location>
        <begin position="2529"/>
        <end position="2686"/>
    </location>
</feature>
<dbReference type="InterPro" id="IPR027417">
    <property type="entry name" value="P-loop_NTPase"/>
</dbReference>
<dbReference type="FunFam" id="1.20.920.20:FF:000001">
    <property type="entry name" value="dynein heavy chain 2, axonemal"/>
    <property type="match status" value="1"/>
</dbReference>
<dbReference type="EMBL" id="KI913966">
    <property type="protein sequence ID" value="ETV99647.1"/>
    <property type="molecule type" value="Genomic_DNA"/>
</dbReference>
<dbReference type="InterPro" id="IPR004273">
    <property type="entry name" value="Dynein_heavy_D6_P-loop"/>
</dbReference>
<dbReference type="Gene3D" id="3.40.50.300">
    <property type="entry name" value="P-loop containing nucleotide triphosphate hydrolases"/>
    <property type="match status" value="5"/>
</dbReference>
<dbReference type="Gene3D" id="1.10.472.130">
    <property type="match status" value="1"/>
</dbReference>
<dbReference type="GeneID" id="20084766"/>
<reference evidence="17" key="1">
    <citation type="submission" date="2013-12" db="EMBL/GenBank/DDBJ databases">
        <title>The Genome Sequence of Aphanomyces invadans NJM9701.</title>
        <authorList>
            <consortium name="The Broad Institute Genomics Platform"/>
            <person name="Russ C."/>
            <person name="Tyler B."/>
            <person name="van West P."/>
            <person name="Dieguez-Uribeondo J."/>
            <person name="Young S.K."/>
            <person name="Zeng Q."/>
            <person name="Gargeya S."/>
            <person name="Fitzgerald M."/>
            <person name="Abouelleil A."/>
            <person name="Alvarado L."/>
            <person name="Chapman S.B."/>
            <person name="Gainer-Dewar J."/>
            <person name="Goldberg J."/>
            <person name="Griggs A."/>
            <person name="Gujja S."/>
            <person name="Hansen M."/>
            <person name="Howarth C."/>
            <person name="Imamovic A."/>
            <person name="Ireland A."/>
            <person name="Larimer J."/>
            <person name="McCowan C."/>
            <person name="Murphy C."/>
            <person name="Pearson M."/>
            <person name="Poon T.W."/>
            <person name="Priest M."/>
            <person name="Roberts A."/>
            <person name="Saif S."/>
            <person name="Shea T."/>
            <person name="Sykes S."/>
            <person name="Wortman J."/>
            <person name="Nusbaum C."/>
            <person name="Birren B."/>
        </authorList>
    </citation>
    <scope>NUCLEOTIDE SEQUENCE [LARGE SCALE GENOMIC DNA]</scope>
    <source>
        <strain evidence="17">NJM9701</strain>
    </source>
</reference>
<dbReference type="InterPro" id="IPR043160">
    <property type="entry name" value="Dynein_C_barrel"/>
</dbReference>
<dbReference type="FunFam" id="3.40.50.300:FF:000362">
    <property type="entry name" value="Dynein, axonemal, heavy chain 6"/>
    <property type="match status" value="1"/>
</dbReference>
<dbReference type="PANTHER" id="PTHR22878">
    <property type="entry name" value="DYNEIN HEAVY CHAIN 6, AXONEMAL-LIKE-RELATED"/>
    <property type="match status" value="1"/>
</dbReference>
<dbReference type="FunFam" id="3.40.50.300:FF:000063">
    <property type="entry name" value="dynein heavy chain 6, axonemal"/>
    <property type="match status" value="1"/>
</dbReference>
<dbReference type="Pfam" id="PF12780">
    <property type="entry name" value="AAA_8"/>
    <property type="match status" value="1"/>
</dbReference>
<comment type="similarity">
    <text evidence="2">Belongs to the dynein heavy chain family.</text>
</comment>
<feature type="coiled-coil region" evidence="14">
    <location>
        <begin position="703"/>
        <end position="730"/>
    </location>
</feature>
<sequence length="4212" mass="470949">MADEVRAAAPPPGKKKPAPPPSTHATSSVPKRLSRILNLNDLRQESSGHATPPTGALGVHPPSGQTDKALLVDRIYAKGIKRTLLQAQLFPPNKETGSKLSPFTLQPLVPPNPTEKALVPRRPEPLHSPLSPTGNKGSLTASRFVIPKSPPASVEPSPPTPLSARDAYYLDVRRPQAKKPKFVSPPVAVPRQSTLSIQKPADGVAPPTRAQLLQKSTQLKTFTESVEESILTSGVPKDSFLYLARAEDNPYKLVVVDHAAINVHDYYTMSRAGITHFCDGVPEFTYLETFEREHYMFSLVREIPFFQKYRVWKQFRTWKTNVRAVKTALCKRVLTQDLFILRPTLHGALMELRTLCYNMGLLRVFSIEARRTYTLIEFSECQQVQMTDTQTRIGEFVKAIVDTTHTTCNAFLSDFLLSNGFATPEKLPPNLASILALMGQSASSEDDGQPPNKSPDDGHNETKAVWQNGRAVTFTERAAMRTQCRKITKLIRLVEFFVVDSFMLLGVVSTQCLLEEMRRLARVLASDIHNALKPKHAPVATSPPTAPAGKQKLKLHAMPPPAVAPLFRVEIHLHLVPEHGSSFRSDLLFTPSCDELRAELESVVFCGLKAATKRDRLMSHTEFGPFVKPSLDEISNGELSAGLNLDMIVLEDSRFQAMTTGIVDLITQSYDDLATFTQSLATFQAEFIENMTFRQVASNLTDATNLGRSIEDLRDQLDKYTEQIARFDTLADSAVVGLILADCRALNATLKPSPRQCMDALHVLIPTIAQHKNEDLMLEVSKANDAISSIPTTVDEFAQALASLRDTQSKMNGLDDRYMFLKMLYGLTDEYKIHVSDLDSTNAFMLAQKRAQLKTSMDLLDTSTEAYTEKFSKELEKKIPKLTAQIQERLDELNDERLISISSDASDMLAILQGIHERLVEHEATSVKYVGFQRTLGLAQSSFDELAVLREDLEIKIQVWKATKDWATQADLWRDAAFADANVTALDEKITAYFKIALTCERSLPGNPVVHALKEAVESFKETLPIVSDLRCPALQERHWQELTEVLHFDVMGDPTLTLGRLVDMKLQEFAPSVNRIATEATQEKLLENMLMRITSLWADLEFDIKSHNDRKDLYVLGATDDIVSALEESLINMNTILGSRYVGPIRDDAVALHKRLVSFQETVDEWMACQREWVYLETIFSAPDIQRQLPSEAQMFSVVNTFWKDLMLKTHDTPNCMKATAAPGLCDTLVKHNHSLEKMRKSLEDYLETKRQSFPRFYFLSNDELLEILAHTKEPHAVQPHLCKLFDAIMRLEFGDAHGSIDILSMNSAEGERVAFGRNLKARGNIEDWLNAVQVSMTTSLHRSMKACVGDYEPAQRDSWIFHHPAQCVASVTYMVWAKECEAAFGVPGGLEKWHKTIVSQLGGLTRLIRSPLTKLQRCIVTSLVTTDVHARDIVEELIELKVHAAHDFSWKKQLRYMWDADADDTVIQQSNVTIHYGYEYMGACSRLVITPLTDRCWMTITGAFDLKLGASPSGPAGTGKTETSKDLAKALAIQCIVFNCSDQIDYKIMAKLFCGLSQCGCWTCLDEFNRIDIEVLSVIAQQLMILRHGRLAGTTDLCFEGRTILLQDHHVIVTMNPGYAGRTELPDNLKICFRPVSMMVPDYSLIAEIMMFSEGFDNAKDLSKKITKLYKLCSEQLSQQTHYDFGMRAVKTVLVMAGGMKRQQSNAATGAAVTSEELLLIRALREANLPKFVDDDLVLFLMIIRDLFPNVQVPEAQSSALEESIVQQKRGMGYQDVPALTRRTVELFETLQVRSGVALTGCSGSGKTTCYTLLKKAMADLRDDKQSADRRFQKVTVHALNPKSISLGELYGSFHSLTHEWKDGLASFLMRSIITDNAEIKGGPDKEVIPWLVFDGPIDALWIENLNTVLDDNMTLCLANGERIKLLPRMRLVFEVSDMNSASPASVSRLGVLYFSDKTLGWRPCIETWLCETFGTDIDAKYGSTKLRGRVLKQLEALLDEPWTYSFPLPLQTTFLSLVMNGCDLFTTLLHRQQKWFPSADSDRQHKCLDMILVFAMGWAFGGNLFENDQRQFNQLFIAWIADQKTLFVPSLMQVCGKSTGGAASCVGTGSSRTMACIFDFSIDFTELAWSHWDNYVPAFAYQMHTPVFNIMVPTVDVTKYSRLFSLLVAAMKPVFLTGDTGAGKTVIAHSVLDKLAATGDIHGTGVIPVYVHFSAQTTSATTQSSIESKLIKKRKTLLGAPVSQKVVIFADDINLPAADAYGTQPCIELLRQLLDQKGVYDREKYFWKDVSDTVITAAAGHPGGGRQVLSQRFMRYFTVFSLPAGNDDAMRVIFSAVVQGHLHSLNFSPAVRDAATHVVDATISLYSAVSSELRPTPSKCHYLFNLRDVVKVFAGVLTLRPSFSVDGTVKLWMHECLRVFCDRLVSKQDRTWFTTTLIQLVNKTFRMGWTHDGIFGSDDAISVLFGCFGTGTVKEYDEIADIASLEDLLNSFVDEYNSSHSTPLTLIFFRDTIMHVSSMARILMQPRGNAMLIGVGGSGKRSLAKLAASIMGHDCFEIELTRHYGRNEFREDLKTLLVKTGVRGKDTMFLLTDTQLISDEFVEDINSLLNAGEIPNLFTHEEFEAVMNDMKPILQQLSLDDTRQNAERSFVQRIRSHLHIVLCMSPVGSMFRSRCRQFPSLINCTTMDWYEEWPTSALLCVAESYLNDVVLAAESSRKALAQMFVQVHHSIGRHTVLFRQVYQRHVYITPKTYLDSIRLYLRMLMEKRQQAKEAFDRLSTGVIKLEDTNRIVAALQIELTNLQPTLAAKAVEAEDLLKQVSIDQKEAAIVEQKVSHDEAVVKAQAHEVSIIQADALKDLETAMPALNAAVQALDSLDKKDITEVRSFAKPPQIVIVVMEAVCIMVGEKPDWDTAKKLLAKSTFMQELKEYDKDNIPPATLKKIRKYTESPEFAVEEVKKVSKAAMSLCMWIHAMDVYAKVVKEVGPKRDRLNQMNAVLQDANGKLAKKQAELNEVITRVRGLQAQCDSVVAEKKRLIMESDLTRERLKRAEKLTVGLADELVRWKASMEKMVADELNLVGDVFLSAASISYLGPFDCTFRAKLTHLWMLQCKELLPCTPAFSLLDTCCDSVQLREWQLHGLPTDSVSGENAIMLFRGDRWPLLIDPQQQASTWIKRMEQPFGLDVVKLHDKQLLRTVETCVRDGHPLLLEDVQEVLDPALDTLLLKSLVKQGGKFMLRLGDKDVLYDRNFRLYMVTKLPNPHYLPDVCIKVNTINFTVTKEGLEDQLLGDVVRKEQPDVELRKNTLLASIANDQKILKSIESKILALLSNSQGNILDDQVLINTLADSKQTATVVSERLAESEVTRAEISEIRNKYRGVSSRGSILYFVLADLAAVDPMYQYSLEYFSRLFNQSMDDCVKVLGQHIDARVEMLIESQMFLVYRNVCRGLFESHKLLFSLLISVRIAMEAAVVSPADVALLNPVVVDPLAIRPQELADGHITSKQMGVVETLAASCFAMEGLPLSMHMYPEAWGQWIRHDDPYCAAMPDDFDVKLTSFTKLVLVKALRQDRGIASAVSFIARSLGPQYTKSPPFVMADIFADLSKTVPCVFVLSSGADPTSILHRFAQSKQKDDALHVVSLGQGQGAVASALIAQCAKSGEWVLLQNCHLAKSWMPALEHILHSLRVDPSDVHDDFRLFLTSFPATYFPIAILQSSVKVTNEPPKGLKPNLLRSFEMVVTDDALSQCSKPAWRKLVFGLCFFHAVLQERAKFGPIGWTLSYHFNDSDLETAMAVLRTFLDENDHIPWEALHYVTGEINYGGRVTDEFDRRCLLTNLQRFYSAATVDDDAPGRFFTTTSQVYFAPGYCTTASQFRDFIELLPGHDAPGVFGLHENANIVFQTQETNALFNTAMALQSRGASASSTPVEDNNDAIVLQLAVQVDANLPKLLERPASEMPPPPTALMDSLTTVLGQEMVKFNALIRVVQLSVAQLQLAVKGVVTMSEALDSTYKSLLLKQVPPEWHKVGFASLKPLSSWLVDLVERVQFFREWLEHGQPTTFPLPSFFFPQGFLTGVLQNHARKHLVPINTLEFSFAIDPPDLVVADGAIVTGLFLEGGRWDGDRKVLTDARPNEMLSVLPPIHFLPNVAVTHGQSKAGTWYDCPVYKTTARRGTLSTTGISSNYIISVHLPCDFTAAFWILNGTALIGNLNA</sequence>
<dbReference type="FunFam" id="1.20.140.100:FF:000004">
    <property type="entry name" value="Dynein axonemal heavy chain 6"/>
    <property type="match status" value="1"/>
</dbReference>
<evidence type="ECO:0000256" key="12">
    <source>
        <dbReference type="ARBA" id="ARBA00023212"/>
    </source>
</evidence>
<dbReference type="VEuPathDB" id="FungiDB:H310_07716"/>
<evidence type="ECO:0000259" key="16">
    <source>
        <dbReference type="SMART" id="SM00382"/>
    </source>
</evidence>
<dbReference type="Pfam" id="PF12777">
    <property type="entry name" value="MT"/>
    <property type="match status" value="1"/>
</dbReference>
<evidence type="ECO:0000256" key="13">
    <source>
        <dbReference type="ARBA" id="ARBA00023273"/>
    </source>
</evidence>
<feature type="domain" description="AAA+ ATPase" evidence="16">
    <location>
        <begin position="2173"/>
        <end position="2331"/>
    </location>
</feature>
<keyword evidence="8" id="KW-0243">Dynein</keyword>
<dbReference type="GO" id="GO:0030286">
    <property type="term" value="C:dynein complex"/>
    <property type="evidence" value="ECO:0007669"/>
    <property type="project" value="UniProtKB-KW"/>
</dbReference>
<feature type="region of interest" description="Disordered" evidence="15">
    <location>
        <begin position="442"/>
        <end position="467"/>
    </location>
</feature>
<dbReference type="InterPro" id="IPR035699">
    <property type="entry name" value="AAA_6"/>
</dbReference>
<dbReference type="SMART" id="SM00382">
    <property type="entry name" value="AAA"/>
    <property type="match status" value="4"/>
</dbReference>
<dbReference type="Gene3D" id="3.10.490.20">
    <property type="match status" value="1"/>
</dbReference>
<dbReference type="Pfam" id="PF12775">
    <property type="entry name" value="AAA_7"/>
    <property type="match status" value="1"/>
</dbReference>
<dbReference type="PROSITE" id="PS00675">
    <property type="entry name" value="SIGMA54_INTERACT_1"/>
    <property type="match status" value="1"/>
</dbReference>
<accession>A0A024U1Z6</accession>
<dbReference type="Gene3D" id="1.10.8.720">
    <property type="entry name" value="Region D6 of dynein motor"/>
    <property type="match status" value="1"/>
</dbReference>
<feature type="domain" description="AAA+ ATPase" evidence="16">
    <location>
        <begin position="1508"/>
        <end position="1646"/>
    </location>
</feature>
<evidence type="ECO:0000256" key="14">
    <source>
        <dbReference type="SAM" id="Coils"/>
    </source>
</evidence>
<dbReference type="Gene3D" id="1.20.920.30">
    <property type="match status" value="1"/>
</dbReference>
<dbReference type="Gene3D" id="1.10.287.2620">
    <property type="match status" value="1"/>
</dbReference>
<dbReference type="InterPro" id="IPR041466">
    <property type="entry name" value="Dynein_AAA5_ext"/>
</dbReference>
<keyword evidence="10" id="KW-0969">Cilium</keyword>
<evidence type="ECO:0000256" key="8">
    <source>
        <dbReference type="ARBA" id="ARBA00023017"/>
    </source>
</evidence>
<name>A0A024U1Z6_9STRA</name>
<evidence type="ECO:0000256" key="3">
    <source>
        <dbReference type="ARBA" id="ARBA00022490"/>
    </source>
</evidence>
<dbReference type="Pfam" id="PF22597">
    <property type="entry name" value="DYN_lid"/>
    <property type="match status" value="1"/>
</dbReference>
<proteinExistence type="inferred from homology"/>
<dbReference type="InterPro" id="IPR041658">
    <property type="entry name" value="AAA_lid_11"/>
</dbReference>
<evidence type="ECO:0000256" key="10">
    <source>
        <dbReference type="ARBA" id="ARBA00023069"/>
    </source>
</evidence>
<dbReference type="Gene3D" id="6.10.140.1060">
    <property type="match status" value="1"/>
</dbReference>
<keyword evidence="7" id="KW-0067">ATP-binding</keyword>
<dbReference type="Gene3D" id="3.20.180.20">
    <property type="entry name" value="Dynein heavy chain, N-terminal domain 2"/>
    <property type="match status" value="1"/>
</dbReference>
<dbReference type="Gene3D" id="1.10.8.710">
    <property type="match status" value="1"/>
</dbReference>
<dbReference type="InterPro" id="IPR003593">
    <property type="entry name" value="AAA+_ATPase"/>
</dbReference>
<dbReference type="Gene3D" id="1.20.920.20">
    <property type="match status" value="1"/>
</dbReference>
<dbReference type="FunFam" id="3.10.490.20:FF:000009">
    <property type="entry name" value="Dynein heavy chain 4"/>
    <property type="match status" value="1"/>
</dbReference>
<evidence type="ECO:0000313" key="17">
    <source>
        <dbReference type="EMBL" id="ETV99647.1"/>
    </source>
</evidence>
<dbReference type="Pfam" id="PF08393">
    <property type="entry name" value="DHC_N2"/>
    <property type="match status" value="1"/>
</dbReference>
<dbReference type="FunFam" id="1.20.58.1120:FF:000007">
    <property type="entry name" value="Dynein heavy chain 4"/>
    <property type="match status" value="1"/>
</dbReference>
<dbReference type="SUPFAM" id="SSF52540">
    <property type="entry name" value="P-loop containing nucleoside triphosphate hydrolases"/>
    <property type="match status" value="4"/>
</dbReference>
<dbReference type="GO" id="GO:0005930">
    <property type="term" value="C:axoneme"/>
    <property type="evidence" value="ECO:0007669"/>
    <property type="project" value="UniProtKB-SubCell"/>
</dbReference>
<dbReference type="FunFam" id="3.40.50.300:FF:001145">
    <property type="entry name" value="Putative dynein heavy chain"/>
    <property type="match status" value="1"/>
</dbReference>
<dbReference type="OrthoDB" id="5593012at2759"/>
<feature type="region of interest" description="Disordered" evidence="15">
    <location>
        <begin position="1"/>
        <end position="65"/>
    </location>
</feature>
<evidence type="ECO:0000256" key="11">
    <source>
        <dbReference type="ARBA" id="ARBA00023175"/>
    </source>
</evidence>
<gene>
    <name evidence="17" type="ORF">H310_07716</name>
</gene>
<dbReference type="InterPro" id="IPR026983">
    <property type="entry name" value="DHC"/>
</dbReference>
<dbReference type="PANTHER" id="PTHR22878:SF68">
    <property type="entry name" value="DYNEIN HEAVY CHAIN 6, AXONEMAL-LIKE"/>
    <property type="match status" value="1"/>
</dbReference>
<dbReference type="GO" id="GO:0007018">
    <property type="term" value="P:microtubule-based movement"/>
    <property type="evidence" value="ECO:0007669"/>
    <property type="project" value="InterPro"/>
</dbReference>
<evidence type="ECO:0000256" key="5">
    <source>
        <dbReference type="ARBA" id="ARBA00022737"/>
    </source>
</evidence>
<dbReference type="GO" id="GO:0051959">
    <property type="term" value="F:dynein light intermediate chain binding"/>
    <property type="evidence" value="ECO:0007669"/>
    <property type="project" value="InterPro"/>
</dbReference>
<dbReference type="RefSeq" id="XP_008871423.1">
    <property type="nucleotide sequence ID" value="XM_008873201.1"/>
</dbReference>
<dbReference type="InterPro" id="IPR043157">
    <property type="entry name" value="Dynein_AAA1S"/>
</dbReference>
<dbReference type="InterPro" id="IPR054354">
    <property type="entry name" value="DYNC2H1-like_lid"/>
</dbReference>
<dbReference type="InterPro" id="IPR025662">
    <property type="entry name" value="Sigma_54_int_dom_ATP-bd_1"/>
</dbReference>
<dbReference type="GO" id="GO:0008569">
    <property type="term" value="F:minus-end-directed microtubule motor activity"/>
    <property type="evidence" value="ECO:0007669"/>
    <property type="project" value="InterPro"/>
</dbReference>
<dbReference type="FunFam" id="1.20.920.30:FF:000002">
    <property type="entry name" value="Dynein axonemal heavy chain 3"/>
    <property type="match status" value="1"/>
</dbReference>